<keyword evidence="5" id="KW-1185">Reference proteome</keyword>
<dbReference type="AlphaFoldDB" id="D1NS68"/>
<feature type="transmembrane region" description="Helical" evidence="1">
    <location>
        <begin position="334"/>
        <end position="351"/>
    </location>
</feature>
<dbReference type="STRING" id="561180.BIFGAL_02623"/>
<feature type="transmembrane region" description="Helical" evidence="1">
    <location>
        <begin position="277"/>
        <end position="296"/>
    </location>
</feature>
<reference evidence="3 5" key="2">
    <citation type="submission" date="2014-03" db="EMBL/GenBank/DDBJ databases">
        <title>Genomics of Bifidobacteria.</title>
        <authorList>
            <person name="Ventura M."/>
            <person name="Milani C."/>
            <person name="Lugli G.A."/>
        </authorList>
    </citation>
    <scope>NUCLEOTIDE SEQUENCE [LARGE SCALE GENOMIC DNA]</scope>
    <source>
        <strain evidence="3 5">LMG 11596</strain>
    </source>
</reference>
<protein>
    <submittedName>
        <fullName evidence="3">ABC transporter permease</fullName>
    </submittedName>
</protein>
<feature type="transmembrane region" description="Helical" evidence="1">
    <location>
        <begin position="303"/>
        <end position="322"/>
    </location>
</feature>
<evidence type="ECO:0000313" key="3">
    <source>
        <dbReference type="EMBL" id="KFI58598.1"/>
    </source>
</evidence>
<keyword evidence="1" id="KW-0812">Transmembrane</keyword>
<dbReference type="Proteomes" id="UP000003656">
    <property type="component" value="Unassembled WGS sequence"/>
</dbReference>
<accession>D1NS68</accession>
<gene>
    <name evidence="3" type="ORF">BGLCM_0886</name>
    <name evidence="2" type="ORF">BIFGAL_02623</name>
</gene>
<keyword evidence="1" id="KW-0472">Membrane</keyword>
<feature type="transmembrane region" description="Helical" evidence="1">
    <location>
        <begin position="241"/>
        <end position="265"/>
    </location>
</feature>
<evidence type="ECO:0000256" key="1">
    <source>
        <dbReference type="SAM" id="Phobius"/>
    </source>
</evidence>
<evidence type="ECO:0000313" key="5">
    <source>
        <dbReference type="Proteomes" id="UP000029074"/>
    </source>
</evidence>
<dbReference type="EMBL" id="ABXB03000001">
    <property type="protein sequence ID" value="EFA23520.1"/>
    <property type="molecule type" value="Genomic_DNA"/>
</dbReference>
<proteinExistence type="predicted"/>
<comment type="caution">
    <text evidence="2">The sequence shown here is derived from an EMBL/GenBank/DDBJ whole genome shotgun (WGS) entry which is preliminary data.</text>
</comment>
<dbReference type="eggNOG" id="ENOG5032UTZ">
    <property type="taxonomic scope" value="Bacteria"/>
</dbReference>
<dbReference type="EMBL" id="JGYW01000005">
    <property type="protein sequence ID" value="KFI58598.1"/>
    <property type="molecule type" value="Genomic_DNA"/>
</dbReference>
<feature type="transmembrane region" description="Helical" evidence="1">
    <location>
        <begin position="88"/>
        <end position="110"/>
    </location>
</feature>
<feature type="transmembrane region" description="Helical" evidence="1">
    <location>
        <begin position="188"/>
        <end position="212"/>
    </location>
</feature>
<feature type="transmembrane region" description="Helical" evidence="1">
    <location>
        <begin position="149"/>
        <end position="168"/>
    </location>
</feature>
<feature type="transmembrane region" description="Helical" evidence="1">
    <location>
        <begin position="12"/>
        <end position="32"/>
    </location>
</feature>
<keyword evidence="1" id="KW-1133">Transmembrane helix</keyword>
<feature type="transmembrane region" description="Helical" evidence="1">
    <location>
        <begin position="44"/>
        <end position="67"/>
    </location>
</feature>
<evidence type="ECO:0000313" key="4">
    <source>
        <dbReference type="Proteomes" id="UP000003656"/>
    </source>
</evidence>
<sequence>MNMGRHQRAESAGLVSFLCSAIISGVGMMLYMDYASAIWQVSMRRFMVCAAFVACCGVVSFIVGYVHRSRVVSATPGLLGPLRRGIEILALSIVYAATLFLTSFMLFSLANSTMGTSLFTDYIPALTAAFSGISGYITFVQAELMDAKTLASLLPLFIVSGVITASMTTNDPNWFRNNFSQLGDRTTFAARMFNATLIVGGVCVIIISYFAISELIATYRVRFDNPDVLRTIHVGYKIPRFYFRIGALTVLLLLSGLCFIGIGLFRYTPHPLIHNVFARGLPCIMGLLLISLPWLAPQLSRTMYVVSDIALLAAAIAGISWIMGHNTLTNVEALAGMLFLGWFIVFSRQIAAIESDRIQRQLVQRNTGITNDFELEQAVRNDEQLVFESSLQGPLRPSHHQE</sequence>
<evidence type="ECO:0000313" key="2">
    <source>
        <dbReference type="EMBL" id="EFA23520.1"/>
    </source>
</evidence>
<name>D1NS68_9BIFI</name>
<feature type="transmembrane region" description="Helical" evidence="1">
    <location>
        <begin position="122"/>
        <end position="142"/>
    </location>
</feature>
<dbReference type="Proteomes" id="UP000029074">
    <property type="component" value="Unassembled WGS sequence"/>
</dbReference>
<organism evidence="2 4">
    <name type="scientific">Bifidobacterium gallicum DSM 20093 = LMG 11596</name>
    <dbReference type="NCBI Taxonomy" id="561180"/>
    <lineage>
        <taxon>Bacteria</taxon>
        <taxon>Bacillati</taxon>
        <taxon>Actinomycetota</taxon>
        <taxon>Actinomycetes</taxon>
        <taxon>Bifidobacteriales</taxon>
        <taxon>Bifidobacteriaceae</taxon>
        <taxon>Bifidobacterium</taxon>
    </lineage>
</organism>
<reference evidence="2 4" key="1">
    <citation type="submission" date="2009-11" db="EMBL/GenBank/DDBJ databases">
        <authorList>
            <person name="Weinstock G."/>
            <person name="Sodergren E."/>
            <person name="Clifton S."/>
            <person name="Fulton L."/>
            <person name="Fulton B."/>
            <person name="Courtney L."/>
            <person name="Fronick C."/>
            <person name="Harrison M."/>
            <person name="Strong C."/>
            <person name="Farmer C."/>
            <person name="Delahaunty K."/>
            <person name="Markovic C."/>
            <person name="Hall O."/>
            <person name="Minx P."/>
            <person name="Tomlinson C."/>
            <person name="Mitreva M."/>
            <person name="Nelson J."/>
            <person name="Hou S."/>
            <person name="Wollam A."/>
            <person name="Pepin K.H."/>
            <person name="Johnson M."/>
            <person name="Bhonagiri V."/>
            <person name="Nash W.E."/>
            <person name="Warren W."/>
            <person name="Chinwalla A."/>
            <person name="Mardis E.R."/>
            <person name="Wilson R.K."/>
        </authorList>
    </citation>
    <scope>NUCLEOTIDE SEQUENCE [LARGE SCALE GENOMIC DNA]</scope>
    <source>
        <strain evidence="2 4">DSM 20093</strain>
    </source>
</reference>